<dbReference type="AlphaFoldDB" id="B8JEA0"/>
<dbReference type="InterPro" id="IPR017475">
    <property type="entry name" value="EPS_sugar_tfrase"/>
</dbReference>
<reference evidence="9" key="1">
    <citation type="submission" date="2009-01" db="EMBL/GenBank/DDBJ databases">
        <title>Complete sequence of Anaeromyxobacter dehalogenans 2CP-1.</title>
        <authorList>
            <consortium name="US DOE Joint Genome Institute"/>
            <person name="Lucas S."/>
            <person name="Copeland A."/>
            <person name="Lapidus A."/>
            <person name="Glavina del Rio T."/>
            <person name="Dalin E."/>
            <person name="Tice H."/>
            <person name="Bruce D."/>
            <person name="Goodwin L."/>
            <person name="Pitluck S."/>
            <person name="Saunders E."/>
            <person name="Brettin T."/>
            <person name="Detter J.C."/>
            <person name="Han C."/>
            <person name="Larimer F."/>
            <person name="Land M."/>
            <person name="Hauser L."/>
            <person name="Kyrpides N."/>
            <person name="Ovchinnikova G."/>
            <person name="Beliaev A.S."/>
            <person name="Richardson P."/>
        </authorList>
    </citation>
    <scope>NUCLEOTIDE SEQUENCE</scope>
    <source>
        <strain evidence="9">2CP-1</strain>
    </source>
</reference>
<evidence type="ECO:0000256" key="6">
    <source>
        <dbReference type="ARBA" id="ARBA00023136"/>
    </source>
</evidence>
<feature type="transmembrane region" description="Helical" evidence="7">
    <location>
        <begin position="117"/>
        <end position="142"/>
    </location>
</feature>
<keyword evidence="10" id="KW-1185">Reference proteome</keyword>
<dbReference type="KEGG" id="acp:A2cp1_2828"/>
<name>B8JEA0_ANAD2</name>
<sequence length="302" mass="33424">MEREADGLWAVAGFVVPEASRAPAVVPPEALRQGAVLDVVRQARAQVVVVAMEDRREGLPVDALLALRTRGLRVVDDVGFAEATLQRIPLALVRPSALIFDEGFRVSRLTRTVKRALDLGVSAVGLLVGAPVMAAVAAAIWLSDGRPVLYSQERTGRGGRAYRIWKFRTMRRDAEKLGAAWATDDDPRVLPVGRFLRRARLDELPQLWNVLGGQMSLVGPRPERAVFLSELKARWPLFALRELVKPGLTGWAQLRYGYGSTMEEQAKKLEYDLYYIKNTTLFLDLVCLLATAKVVLLGRGAR</sequence>
<dbReference type="PANTHER" id="PTHR30576">
    <property type="entry name" value="COLANIC BIOSYNTHESIS UDP-GLUCOSE LIPID CARRIER TRANSFERASE"/>
    <property type="match status" value="1"/>
</dbReference>
<gene>
    <name evidence="9" type="ordered locus">A2cp1_2828</name>
</gene>
<evidence type="ECO:0000259" key="8">
    <source>
        <dbReference type="Pfam" id="PF02397"/>
    </source>
</evidence>
<dbReference type="Proteomes" id="UP000007089">
    <property type="component" value="Chromosome"/>
</dbReference>
<evidence type="ECO:0000313" key="10">
    <source>
        <dbReference type="Proteomes" id="UP000007089"/>
    </source>
</evidence>
<dbReference type="RefSeq" id="WP_012633921.1">
    <property type="nucleotide sequence ID" value="NC_011891.1"/>
</dbReference>
<keyword evidence="4 7" id="KW-0812">Transmembrane</keyword>
<evidence type="ECO:0000256" key="4">
    <source>
        <dbReference type="ARBA" id="ARBA00022692"/>
    </source>
</evidence>
<dbReference type="GO" id="GO:0016780">
    <property type="term" value="F:phosphotransferase activity, for other substituted phosphate groups"/>
    <property type="evidence" value="ECO:0007669"/>
    <property type="project" value="TreeGrafter"/>
</dbReference>
<dbReference type="EMBL" id="CP001359">
    <property type="protein sequence ID" value="ACL66165.1"/>
    <property type="molecule type" value="Genomic_DNA"/>
</dbReference>
<comment type="similarity">
    <text evidence="2">Belongs to the bacterial sugar transferase family.</text>
</comment>
<proteinExistence type="inferred from homology"/>
<evidence type="ECO:0000256" key="5">
    <source>
        <dbReference type="ARBA" id="ARBA00022989"/>
    </source>
</evidence>
<evidence type="ECO:0000256" key="2">
    <source>
        <dbReference type="ARBA" id="ARBA00006464"/>
    </source>
</evidence>
<evidence type="ECO:0000256" key="1">
    <source>
        <dbReference type="ARBA" id="ARBA00004141"/>
    </source>
</evidence>
<evidence type="ECO:0000256" key="3">
    <source>
        <dbReference type="ARBA" id="ARBA00022679"/>
    </source>
</evidence>
<feature type="domain" description="Bacterial sugar transferase" evidence="8">
    <location>
        <begin position="114"/>
        <end position="296"/>
    </location>
</feature>
<organism evidence="9 10">
    <name type="scientific">Anaeromyxobacter dehalogenans (strain ATCC BAA-258 / DSM 21875 / 2CP-1)</name>
    <dbReference type="NCBI Taxonomy" id="455488"/>
    <lineage>
        <taxon>Bacteria</taxon>
        <taxon>Pseudomonadati</taxon>
        <taxon>Myxococcota</taxon>
        <taxon>Myxococcia</taxon>
        <taxon>Myxococcales</taxon>
        <taxon>Cystobacterineae</taxon>
        <taxon>Anaeromyxobacteraceae</taxon>
        <taxon>Anaeromyxobacter</taxon>
    </lineage>
</organism>
<dbReference type="NCBIfam" id="TIGR03025">
    <property type="entry name" value="EPS_sugtrans"/>
    <property type="match status" value="1"/>
</dbReference>
<evidence type="ECO:0000313" key="9">
    <source>
        <dbReference type="EMBL" id="ACL66165.1"/>
    </source>
</evidence>
<evidence type="ECO:0000256" key="7">
    <source>
        <dbReference type="SAM" id="Phobius"/>
    </source>
</evidence>
<keyword evidence="6 7" id="KW-0472">Membrane</keyword>
<accession>B8JEA0</accession>
<dbReference type="PANTHER" id="PTHR30576:SF0">
    <property type="entry name" value="UNDECAPRENYL-PHOSPHATE N-ACETYLGALACTOSAMINYL 1-PHOSPHATE TRANSFERASE-RELATED"/>
    <property type="match status" value="1"/>
</dbReference>
<protein>
    <submittedName>
        <fullName evidence="9">Exopolysaccharide biosynthesis polyprenyl glycosylphosphotransferase</fullName>
    </submittedName>
</protein>
<dbReference type="InterPro" id="IPR003362">
    <property type="entry name" value="Bact_transf"/>
</dbReference>
<dbReference type="HOGENOM" id="CLU_024920_1_2_7"/>
<dbReference type="GO" id="GO:0016020">
    <property type="term" value="C:membrane"/>
    <property type="evidence" value="ECO:0007669"/>
    <property type="project" value="UniProtKB-SubCell"/>
</dbReference>
<comment type="subcellular location">
    <subcellularLocation>
        <location evidence="1">Membrane</location>
        <topology evidence="1">Multi-pass membrane protein</topology>
    </subcellularLocation>
</comment>
<keyword evidence="5 7" id="KW-1133">Transmembrane helix</keyword>
<dbReference type="Pfam" id="PF02397">
    <property type="entry name" value="Bac_transf"/>
    <property type="match status" value="1"/>
</dbReference>
<keyword evidence="3" id="KW-0808">Transferase</keyword>